<dbReference type="EMBL" id="JACHTE010000008">
    <property type="protein sequence ID" value="MBB1089119.1"/>
    <property type="molecule type" value="Genomic_DNA"/>
</dbReference>
<feature type="domain" description="XdhC Rossmann" evidence="1">
    <location>
        <begin position="76"/>
        <end position="216"/>
    </location>
</feature>
<proteinExistence type="predicted"/>
<organism evidence="2 3">
    <name type="scientific">Marilutibacter penaei</name>
    <dbReference type="NCBI Taxonomy" id="2759900"/>
    <lineage>
        <taxon>Bacteria</taxon>
        <taxon>Pseudomonadati</taxon>
        <taxon>Pseudomonadota</taxon>
        <taxon>Gammaproteobacteria</taxon>
        <taxon>Lysobacterales</taxon>
        <taxon>Lysobacteraceae</taxon>
        <taxon>Marilutibacter</taxon>
    </lineage>
</organism>
<dbReference type="Pfam" id="PF13478">
    <property type="entry name" value="XdhC_C"/>
    <property type="match status" value="1"/>
</dbReference>
<dbReference type="PANTHER" id="PTHR30388:SF4">
    <property type="entry name" value="MOLYBDENUM COFACTOR INSERTION CHAPERONE PAOD"/>
    <property type="match status" value="1"/>
</dbReference>
<dbReference type="AlphaFoldDB" id="A0A7W3U527"/>
<evidence type="ECO:0000313" key="2">
    <source>
        <dbReference type="EMBL" id="MBB1089119.1"/>
    </source>
</evidence>
<reference evidence="2 3" key="1">
    <citation type="submission" date="2020-07" db="EMBL/GenBank/DDBJ databases">
        <authorList>
            <person name="Xu S."/>
            <person name="Li A."/>
        </authorList>
    </citation>
    <scope>NUCLEOTIDE SEQUENCE [LARGE SCALE GENOMIC DNA]</scope>
    <source>
        <strain evidence="2 3">SG-8</strain>
    </source>
</reference>
<dbReference type="InterPro" id="IPR027051">
    <property type="entry name" value="XdhC_Rossmann_dom"/>
</dbReference>
<dbReference type="RefSeq" id="WP_182669907.1">
    <property type="nucleotide sequence ID" value="NZ_JACHTE010000008.1"/>
</dbReference>
<gene>
    <name evidence="2" type="ORF">H4F99_11570</name>
</gene>
<keyword evidence="3" id="KW-1185">Reference proteome</keyword>
<accession>A0A7W3U527</accession>
<protein>
    <submittedName>
        <fullName evidence="2">XdhC family protein</fullName>
    </submittedName>
</protein>
<evidence type="ECO:0000313" key="3">
    <source>
        <dbReference type="Proteomes" id="UP000552587"/>
    </source>
</evidence>
<dbReference type="Proteomes" id="UP000552587">
    <property type="component" value="Unassembled WGS sequence"/>
</dbReference>
<sequence length="224" mass="24662">MRIALLPLQRLPGLADLLVAWDEGRDALALRVDASGQVRLAVGNRDRAWRVPASPPPWPLRDLPVWELRIGRPPAVLIAGSGPEAPLLLPLLDQLGWRCVVVEPRDRWRAAHLADVGHRGAAFERLQDALDAAPPLDAALVMHHNFEMDRDALETLSRTPLPFIGLLGPARRRDDLLRLLPPRDRTRLQPRLRAPVGLPLGGQGPEAIAMSIGAQLQAYRHADA</sequence>
<comment type="caution">
    <text evidence="2">The sequence shown here is derived from an EMBL/GenBank/DDBJ whole genome shotgun (WGS) entry which is preliminary data.</text>
</comment>
<dbReference type="InterPro" id="IPR052698">
    <property type="entry name" value="MoCofactor_Util/Proc"/>
</dbReference>
<evidence type="ECO:0000259" key="1">
    <source>
        <dbReference type="Pfam" id="PF13478"/>
    </source>
</evidence>
<name>A0A7W3U527_9GAMM</name>
<dbReference type="Gene3D" id="3.40.50.720">
    <property type="entry name" value="NAD(P)-binding Rossmann-like Domain"/>
    <property type="match status" value="1"/>
</dbReference>
<dbReference type="PANTHER" id="PTHR30388">
    <property type="entry name" value="ALDEHYDE OXIDOREDUCTASE MOLYBDENUM COFACTOR ASSEMBLY PROTEIN"/>
    <property type="match status" value="1"/>
</dbReference>